<keyword evidence="3" id="KW-1185">Reference proteome</keyword>
<reference evidence="3" key="1">
    <citation type="submission" date="2014-09" db="EMBL/GenBank/DDBJ databases">
        <authorList>
            <person name="Gomez-Valero L."/>
        </authorList>
    </citation>
    <scope>NUCLEOTIDE SEQUENCE [LARGE SCALE GENOMIC DNA]</scope>
    <source>
        <strain evidence="3">ATCC700992</strain>
    </source>
</reference>
<dbReference type="InterPro" id="IPR023578">
    <property type="entry name" value="Ras_GEF_dom_sf"/>
</dbReference>
<dbReference type="KEGG" id="lfa:LFA_3277"/>
<feature type="domain" description="Ras-GEF" evidence="1">
    <location>
        <begin position="49"/>
        <end position="295"/>
    </location>
</feature>
<gene>
    <name evidence="2" type="ORF">LFA_3277</name>
</gene>
<dbReference type="GO" id="GO:0007264">
    <property type="term" value="P:small GTPase-mediated signal transduction"/>
    <property type="evidence" value="ECO:0007669"/>
    <property type="project" value="InterPro"/>
</dbReference>
<evidence type="ECO:0000259" key="1">
    <source>
        <dbReference type="PROSITE" id="PS50009"/>
    </source>
</evidence>
<evidence type="ECO:0000313" key="3">
    <source>
        <dbReference type="Proteomes" id="UP000032430"/>
    </source>
</evidence>
<dbReference type="PROSITE" id="PS50009">
    <property type="entry name" value="RASGEF_CAT"/>
    <property type="match status" value="1"/>
</dbReference>
<dbReference type="GO" id="GO:0005085">
    <property type="term" value="F:guanyl-nucleotide exchange factor activity"/>
    <property type="evidence" value="ECO:0007669"/>
    <property type="project" value="InterPro"/>
</dbReference>
<dbReference type="Pfam" id="PF00617">
    <property type="entry name" value="RasGEF"/>
    <property type="match status" value="1"/>
</dbReference>
<proteinExistence type="predicted"/>
<dbReference type="AlphaFoldDB" id="A0A098G820"/>
<evidence type="ECO:0000313" key="2">
    <source>
        <dbReference type="EMBL" id="CEG58613.1"/>
    </source>
</evidence>
<dbReference type="InterPro" id="IPR036964">
    <property type="entry name" value="RASGEF_cat_dom_sf"/>
</dbReference>
<dbReference type="OrthoDB" id="5637564at2"/>
<dbReference type="Proteomes" id="UP000032430">
    <property type="component" value="Chromosome I"/>
</dbReference>
<dbReference type="HOGENOM" id="CLU_563593_0_0_6"/>
<dbReference type="EMBL" id="LN614827">
    <property type="protein sequence ID" value="CEG58613.1"/>
    <property type="molecule type" value="Genomic_DNA"/>
</dbReference>
<dbReference type="InterPro" id="IPR001895">
    <property type="entry name" value="RASGEF_cat_dom"/>
</dbReference>
<dbReference type="SUPFAM" id="SSF48366">
    <property type="entry name" value="Ras GEF"/>
    <property type="match status" value="1"/>
</dbReference>
<accession>A0A098G820</accession>
<dbReference type="RefSeq" id="WP_052673996.1">
    <property type="nucleotide sequence ID" value="NZ_LN614827.1"/>
</dbReference>
<sequence length="484" mass="56131">MPEVLKSLAYQKIEHEINHFFDLIHDKYKKYGHKKKGTKDIISSQISQFLDELSNSILAQSRLVFTNIPSKEIINFKSVDSRKPGDSFQNIDEAAKYFNNLSSLIYFSVMQHENPTQRVFFYDMYIQLMNFCYLKGDLLGAGAIYTGLISNNLSNVIDRKQLSRESRLIWEEREVSFNRLFNVGTSYNEQNNLRKKFKTITPVLPLLLSIQTQSKEHYDGFVNSYNEIQDRLHALDRQNNIMLNGMQSNEYFSWSKPYYDYMKNVYLPQSIAEYTTLFKEYRELISEHGGPIAKQFHDDATSKPLVTFVEVTLSENKTIVESSPLPNTSIAEMLEEIDDIKRAYTKPALFDDISWNLMKINSAKVKAKPIGDSTSMIFNKIETPEIEERIDENQQDTVVSKDLPLEEQYRFHHTGAKLMLELAGAIERHKPKNTDINPIVGRSCSFFSSKNMKKQKEGYSYDTVGVDEHDSDKEFIQVEPNMVF</sequence>
<name>A0A098G820_9GAMM</name>
<protein>
    <submittedName>
        <fullName evidence="2">Putative Dot/Icm T4SS effector [RasGEF domain]</fullName>
    </submittedName>
</protein>
<dbReference type="Gene3D" id="1.10.840.10">
    <property type="entry name" value="Ras guanine-nucleotide exchange factors catalytic domain"/>
    <property type="match status" value="1"/>
</dbReference>
<organism evidence="2 3">
    <name type="scientific">Legionella fallonii LLAP-10</name>
    <dbReference type="NCBI Taxonomy" id="1212491"/>
    <lineage>
        <taxon>Bacteria</taxon>
        <taxon>Pseudomonadati</taxon>
        <taxon>Pseudomonadota</taxon>
        <taxon>Gammaproteobacteria</taxon>
        <taxon>Legionellales</taxon>
        <taxon>Legionellaceae</taxon>
        <taxon>Legionella</taxon>
    </lineage>
</organism>